<keyword evidence="1" id="KW-0378">Hydrolase</keyword>
<protein>
    <submittedName>
        <fullName evidence="1">HD-GYP domain-containing protein</fullName>
        <ecNumber evidence="1">3.1.4.-</ecNumber>
    </submittedName>
</protein>
<evidence type="ECO:0000313" key="2">
    <source>
        <dbReference type="Proteomes" id="UP001606305"/>
    </source>
</evidence>
<evidence type="ECO:0000313" key="1">
    <source>
        <dbReference type="EMBL" id="MFG6458299.1"/>
    </source>
</evidence>
<dbReference type="Proteomes" id="UP001606305">
    <property type="component" value="Unassembled WGS sequence"/>
</dbReference>
<name>A0ABW7G8L3_9BURK</name>
<proteinExistence type="predicted"/>
<accession>A0ABW7G8L3</accession>
<keyword evidence="2" id="KW-1185">Reference proteome</keyword>
<dbReference type="Gene3D" id="1.10.3210.10">
    <property type="entry name" value="Hypothetical protein af1432"/>
    <property type="match status" value="1"/>
</dbReference>
<organism evidence="1 2">
    <name type="scientific">Pelomonas nitida</name>
    <dbReference type="NCBI Taxonomy" id="3299027"/>
    <lineage>
        <taxon>Bacteria</taxon>
        <taxon>Pseudomonadati</taxon>
        <taxon>Pseudomonadota</taxon>
        <taxon>Betaproteobacteria</taxon>
        <taxon>Burkholderiales</taxon>
        <taxon>Sphaerotilaceae</taxon>
        <taxon>Roseateles</taxon>
    </lineage>
</organism>
<gene>
    <name evidence="1" type="ORF">ACG00X_15775</name>
</gene>
<reference evidence="1 2" key="1">
    <citation type="submission" date="2024-09" db="EMBL/GenBank/DDBJ databases">
        <title>Novel species of the genus Pelomonas and Roseateles isolated from streams.</title>
        <authorList>
            <person name="Lu H."/>
        </authorList>
    </citation>
    <scope>NUCLEOTIDE SEQUENCE [LARGE SCALE GENOMIC DNA]</scope>
    <source>
        <strain evidence="1 2">BYS96W</strain>
    </source>
</reference>
<dbReference type="EMBL" id="JBIGIA010000011">
    <property type="protein sequence ID" value="MFG6458299.1"/>
    <property type="molecule type" value="Genomic_DNA"/>
</dbReference>
<sequence>MASNLIPLPARTLRLGMTLPYDLYDANGQLLFARGHQLSDSPQVRSLIDGGAWVNSEDTMAYQRARAHRLDTLVLQDVPLAHIAKADASFRLDPAGPAAPAKVALGPREAWSDLLLHMHTLLREDAPADFQQRVAQIRDAALKRLHAQPDATLMLLVFESSQEFGDYSARHALLTLLLCDMVAQQMQLPPPQRAALHNAALTMNLGASAAHDRLASQVAPATPAQRHALSAHGAHAAQRLARFGIDDPVWLTAVRLHHDAGPGPLATREDGEKLARLLRRIDMFGARLSPRRSRNAMSGAAAARAVFLDEQGQPDEAGAALIKAVGLYPPGSIVRLANGEVGLVFKRGFSANEPHVAALIGKSGTPLSSPVPRDTRLATQAIAASLAPADLRLRVNLEALLKLY</sequence>
<dbReference type="GO" id="GO:0016787">
    <property type="term" value="F:hydrolase activity"/>
    <property type="evidence" value="ECO:0007669"/>
    <property type="project" value="UniProtKB-KW"/>
</dbReference>
<dbReference type="RefSeq" id="WP_394489154.1">
    <property type="nucleotide sequence ID" value="NZ_JBIGIA010000011.1"/>
</dbReference>
<comment type="caution">
    <text evidence="1">The sequence shown here is derived from an EMBL/GenBank/DDBJ whole genome shotgun (WGS) entry which is preliminary data.</text>
</comment>
<dbReference type="EC" id="3.1.4.-" evidence="1"/>